<dbReference type="GO" id="GO:0046872">
    <property type="term" value="F:metal ion binding"/>
    <property type="evidence" value="ECO:0007669"/>
    <property type="project" value="UniProtKB-KW"/>
</dbReference>
<dbReference type="Pfam" id="PF02678">
    <property type="entry name" value="Pirin"/>
    <property type="match status" value="1"/>
</dbReference>
<dbReference type="InterPro" id="IPR003829">
    <property type="entry name" value="Pirin_N_dom"/>
</dbReference>
<evidence type="ECO:0000313" key="6">
    <source>
        <dbReference type="EMBL" id="QWG03904.1"/>
    </source>
</evidence>
<dbReference type="Gene3D" id="2.60.120.10">
    <property type="entry name" value="Jelly Rolls"/>
    <property type="match status" value="2"/>
</dbReference>
<evidence type="ECO:0000256" key="1">
    <source>
        <dbReference type="ARBA" id="ARBA00008416"/>
    </source>
</evidence>
<sequence length="335" mass="37997">MKKIHQIVSIGAQWPTLDPFLFTAHHKEVYPKGNDDMSISVSLEGRNVGSDFSSKDGWSMYHGRKIPGFPYHPHRGFETITVVEEGFADHSDSLGAYGRFGNGDVQWMTAGKGVQHSEMFPLLATDKENPLELFQIWLNLPAKSKMVAPDYKMLWSEDIPIVKENDDKVSVKVIAGQYKETIPLGTTNDSWASVKENNVGVWKIHLASHTTYQLPSTEEGTNRTLYFYRGEEVQIEDQLITKNSCIHVSENEVITISTNQSEAYILVLQGKPINEPVAQHGPFVMNTKEELQDAFSDYQRTEFGGWPWEEKEKVHEKSKGRFAVYPDGKLEEKSK</sequence>
<gene>
    <name evidence="6" type="ORF">KMW28_10100</name>
</gene>
<protein>
    <submittedName>
        <fullName evidence="6">Pirin family protein</fullName>
    </submittedName>
</protein>
<evidence type="ECO:0000313" key="7">
    <source>
        <dbReference type="Proteomes" id="UP000678679"/>
    </source>
</evidence>
<dbReference type="InterPro" id="IPR014710">
    <property type="entry name" value="RmlC-like_jellyroll"/>
</dbReference>
<reference evidence="6 7" key="1">
    <citation type="submission" date="2021-05" db="EMBL/GenBank/DDBJ databases">
        <title>Comparative genomic studies on the polysaccharide-degrading batcterial strains of the Flammeovirga genus.</title>
        <authorList>
            <person name="Zewei F."/>
            <person name="Zheng Z."/>
            <person name="Yu L."/>
            <person name="Ruyue G."/>
            <person name="Yanhong M."/>
            <person name="Yuanyuan C."/>
            <person name="Jingyan G."/>
            <person name="Wenjun H."/>
        </authorList>
    </citation>
    <scope>NUCLEOTIDE SEQUENCE [LARGE SCALE GENOMIC DNA]</scope>
    <source>
        <strain evidence="6 7">NBRC:100898</strain>
    </source>
</reference>
<dbReference type="InterPro" id="IPR008778">
    <property type="entry name" value="Pirin_C_dom"/>
</dbReference>
<name>A0AAX1N8W0_9BACT</name>
<dbReference type="InterPro" id="IPR012093">
    <property type="entry name" value="Pirin"/>
</dbReference>
<dbReference type="InterPro" id="IPR011051">
    <property type="entry name" value="RmlC_Cupin_sf"/>
</dbReference>
<dbReference type="CDD" id="cd02909">
    <property type="entry name" value="cupin_pirin_N"/>
    <property type="match status" value="1"/>
</dbReference>
<dbReference type="KEGG" id="fya:KMW28_10100"/>
<proteinExistence type="inferred from homology"/>
<dbReference type="SUPFAM" id="SSF51182">
    <property type="entry name" value="RmlC-like cupins"/>
    <property type="match status" value="1"/>
</dbReference>
<dbReference type="Proteomes" id="UP000678679">
    <property type="component" value="Chromosome 1"/>
</dbReference>
<evidence type="ECO:0000259" key="5">
    <source>
        <dbReference type="Pfam" id="PF05726"/>
    </source>
</evidence>
<dbReference type="Pfam" id="PF05726">
    <property type="entry name" value="Pirin_C"/>
    <property type="match status" value="1"/>
</dbReference>
<evidence type="ECO:0000256" key="2">
    <source>
        <dbReference type="PIRSR" id="PIRSR006232-1"/>
    </source>
</evidence>
<organism evidence="6 7">
    <name type="scientific">Flammeovirga yaeyamensis</name>
    <dbReference type="NCBI Taxonomy" id="367791"/>
    <lineage>
        <taxon>Bacteria</taxon>
        <taxon>Pseudomonadati</taxon>
        <taxon>Bacteroidota</taxon>
        <taxon>Cytophagia</taxon>
        <taxon>Cytophagales</taxon>
        <taxon>Flammeovirgaceae</taxon>
        <taxon>Flammeovirga</taxon>
    </lineage>
</organism>
<evidence type="ECO:0000259" key="4">
    <source>
        <dbReference type="Pfam" id="PF02678"/>
    </source>
</evidence>
<comment type="cofactor">
    <cofactor evidence="2">
        <name>Fe cation</name>
        <dbReference type="ChEBI" id="CHEBI:24875"/>
    </cofactor>
    <text evidence="2">Binds 1 Fe cation per subunit.</text>
</comment>
<dbReference type="EMBL" id="CP076132">
    <property type="protein sequence ID" value="QWG03904.1"/>
    <property type="molecule type" value="Genomic_DNA"/>
</dbReference>
<accession>A0AAX1N8W0</accession>
<keyword evidence="2" id="KW-0408">Iron</keyword>
<keyword evidence="7" id="KW-1185">Reference proteome</keyword>
<feature type="domain" description="Pirin N-terminal" evidence="4">
    <location>
        <begin position="60"/>
        <end position="138"/>
    </location>
</feature>
<evidence type="ECO:0000256" key="3">
    <source>
        <dbReference type="RuleBase" id="RU003457"/>
    </source>
</evidence>
<dbReference type="PANTHER" id="PTHR13903:SF8">
    <property type="entry name" value="PIRIN"/>
    <property type="match status" value="1"/>
</dbReference>
<dbReference type="RefSeq" id="WP_169665273.1">
    <property type="nucleotide sequence ID" value="NZ_CP076132.1"/>
</dbReference>
<dbReference type="PANTHER" id="PTHR13903">
    <property type="entry name" value="PIRIN-RELATED"/>
    <property type="match status" value="1"/>
</dbReference>
<dbReference type="PIRSF" id="PIRSF006232">
    <property type="entry name" value="Pirin"/>
    <property type="match status" value="1"/>
</dbReference>
<comment type="similarity">
    <text evidence="1 3">Belongs to the pirin family.</text>
</comment>
<feature type="binding site" evidence="2">
    <location>
        <position position="118"/>
    </location>
    <ligand>
        <name>Fe cation</name>
        <dbReference type="ChEBI" id="CHEBI:24875"/>
    </ligand>
</feature>
<feature type="binding site" evidence="2">
    <location>
        <position position="116"/>
    </location>
    <ligand>
        <name>Fe cation</name>
        <dbReference type="ChEBI" id="CHEBI:24875"/>
    </ligand>
</feature>
<keyword evidence="2" id="KW-0479">Metal-binding</keyword>
<feature type="binding site" evidence="2">
    <location>
        <position position="74"/>
    </location>
    <ligand>
        <name>Fe cation</name>
        <dbReference type="ChEBI" id="CHEBI:24875"/>
    </ligand>
</feature>
<dbReference type="AlphaFoldDB" id="A0AAX1N8W0"/>
<feature type="domain" description="Pirin C-terminal" evidence="5">
    <location>
        <begin position="202"/>
        <end position="304"/>
    </location>
</feature>
<feature type="binding site" evidence="2">
    <location>
        <position position="72"/>
    </location>
    <ligand>
        <name>Fe cation</name>
        <dbReference type="ChEBI" id="CHEBI:24875"/>
    </ligand>
</feature>